<dbReference type="InterPro" id="IPR003323">
    <property type="entry name" value="OTU_dom"/>
</dbReference>
<keyword evidence="3" id="KW-0833">Ubl conjugation pathway</keyword>
<evidence type="ECO:0000256" key="1">
    <source>
        <dbReference type="ARBA" id="ARBA00000707"/>
    </source>
</evidence>
<comment type="function">
    <text evidence="3">Hydrolase that can remove conjugated ubiquitin from proteins and may therefore play an important regulatory role at the level of protein turnover by preventing degradation.</text>
</comment>
<dbReference type="InterPro" id="IPR038765">
    <property type="entry name" value="Papain-like_cys_pep_sf"/>
</dbReference>
<dbReference type="CDD" id="cd22746">
    <property type="entry name" value="OTU_plant_OTU3_4-like"/>
    <property type="match status" value="1"/>
</dbReference>
<dbReference type="GO" id="GO:0005829">
    <property type="term" value="C:cytosol"/>
    <property type="evidence" value="ECO:0007669"/>
    <property type="project" value="TreeGrafter"/>
</dbReference>
<keyword evidence="6" id="KW-1185">Reference proteome</keyword>
<keyword evidence="3" id="KW-0963">Cytoplasm</keyword>
<evidence type="ECO:0000259" key="4">
    <source>
        <dbReference type="PROSITE" id="PS50802"/>
    </source>
</evidence>
<dbReference type="EMBL" id="BEGY01000079">
    <property type="protein sequence ID" value="GAX82379.1"/>
    <property type="molecule type" value="Genomic_DNA"/>
</dbReference>
<feature type="domain" description="OTU" evidence="4">
    <location>
        <begin position="92"/>
        <end position="236"/>
    </location>
</feature>
<dbReference type="Gene3D" id="3.90.70.80">
    <property type="match status" value="1"/>
</dbReference>
<evidence type="ECO:0000256" key="2">
    <source>
        <dbReference type="ARBA" id="ARBA00022801"/>
    </source>
</evidence>
<dbReference type="Proteomes" id="UP000232323">
    <property type="component" value="Unassembled WGS sequence"/>
</dbReference>
<sequence length="240" mass="26380">MILRDHRCKTVSRASAATERGRIKTMIATSDMLRWRALNASNAFKNHNRGNHLLSSVAAWRSWRQESKTVCDAGLESISSAISAHIPASGSFKLFKVVGDGACMFRAIVQGVQISTRGTPLSPDSETKAALTLRIAVVQELKSKKSEIEAFIPGILDGDLTWEDYLQRMSHPDAWGGEPEMLMAANIVRRAINVWRIGPEGNAELIVTYGEELLASGQSVNLLWHEAGHYDLLVRPGATE</sequence>
<dbReference type="STRING" id="1157962.A0A250XHI5"/>
<dbReference type="EC" id="3.4.19.12" evidence="3"/>
<reference evidence="5 6" key="1">
    <citation type="submission" date="2017-08" db="EMBL/GenBank/DDBJ databases">
        <title>Acidophilic green algal genome provides insights into adaptation to an acidic environment.</title>
        <authorList>
            <person name="Hirooka S."/>
            <person name="Hirose Y."/>
            <person name="Kanesaki Y."/>
            <person name="Higuchi S."/>
            <person name="Fujiwara T."/>
            <person name="Onuma R."/>
            <person name="Era A."/>
            <person name="Ohbayashi R."/>
            <person name="Uzuka A."/>
            <person name="Nozaki H."/>
            <person name="Yoshikawa H."/>
            <person name="Miyagishima S.Y."/>
        </authorList>
    </citation>
    <scope>NUCLEOTIDE SEQUENCE [LARGE SCALE GENOMIC DNA]</scope>
    <source>
        <strain evidence="5 6">NIES-2499</strain>
    </source>
</reference>
<comment type="subcellular location">
    <subcellularLocation>
        <location evidence="3">Cytoplasm</location>
    </subcellularLocation>
</comment>
<keyword evidence="2 3" id="KW-0378">Hydrolase</keyword>
<dbReference type="PROSITE" id="PS50802">
    <property type="entry name" value="OTU"/>
    <property type="match status" value="1"/>
</dbReference>
<dbReference type="SUPFAM" id="SSF54001">
    <property type="entry name" value="Cysteine proteinases"/>
    <property type="match status" value="1"/>
</dbReference>
<proteinExistence type="predicted"/>
<keyword evidence="3" id="KW-0645">Protease</keyword>
<keyword evidence="3" id="KW-0788">Thiol protease</keyword>
<evidence type="ECO:0000313" key="5">
    <source>
        <dbReference type="EMBL" id="GAX82379.1"/>
    </source>
</evidence>
<dbReference type="GO" id="GO:0036503">
    <property type="term" value="P:ERAD pathway"/>
    <property type="evidence" value="ECO:0007669"/>
    <property type="project" value="TreeGrafter"/>
</dbReference>
<dbReference type="PANTHER" id="PTHR13312:SF0">
    <property type="entry name" value="UBIQUITIN THIOESTERASE OTU1"/>
    <property type="match status" value="1"/>
</dbReference>
<accession>A0A250XHI5</accession>
<dbReference type="GO" id="GO:0004843">
    <property type="term" value="F:cysteine-type deubiquitinase activity"/>
    <property type="evidence" value="ECO:0007669"/>
    <property type="project" value="UniProtKB-UniRule"/>
</dbReference>
<evidence type="ECO:0000256" key="3">
    <source>
        <dbReference type="RuleBase" id="RU367104"/>
    </source>
</evidence>
<dbReference type="GO" id="GO:0030968">
    <property type="term" value="P:endoplasmic reticulum unfolded protein response"/>
    <property type="evidence" value="ECO:0007669"/>
    <property type="project" value="TreeGrafter"/>
</dbReference>
<protein>
    <recommendedName>
        <fullName evidence="3">Ubiquitin thioesterase OTU</fullName>
        <ecNumber evidence="3">3.4.19.12</ecNumber>
    </recommendedName>
</protein>
<dbReference type="OrthoDB" id="409956at2759"/>
<dbReference type="GO" id="GO:0005634">
    <property type="term" value="C:nucleus"/>
    <property type="evidence" value="ECO:0007669"/>
    <property type="project" value="TreeGrafter"/>
</dbReference>
<evidence type="ECO:0000313" key="6">
    <source>
        <dbReference type="Proteomes" id="UP000232323"/>
    </source>
</evidence>
<dbReference type="Pfam" id="PF02338">
    <property type="entry name" value="OTU"/>
    <property type="match status" value="1"/>
</dbReference>
<organism evidence="5 6">
    <name type="scientific">Chlamydomonas eustigma</name>
    <dbReference type="NCBI Taxonomy" id="1157962"/>
    <lineage>
        <taxon>Eukaryota</taxon>
        <taxon>Viridiplantae</taxon>
        <taxon>Chlorophyta</taxon>
        <taxon>core chlorophytes</taxon>
        <taxon>Chlorophyceae</taxon>
        <taxon>CS clade</taxon>
        <taxon>Chlamydomonadales</taxon>
        <taxon>Chlamydomonadaceae</taxon>
        <taxon>Chlamydomonas</taxon>
    </lineage>
</organism>
<comment type="caution">
    <text evidence="5">The sequence shown here is derived from an EMBL/GenBank/DDBJ whole genome shotgun (WGS) entry which is preliminary data.</text>
</comment>
<dbReference type="GO" id="GO:0016579">
    <property type="term" value="P:protein deubiquitination"/>
    <property type="evidence" value="ECO:0007669"/>
    <property type="project" value="TreeGrafter"/>
</dbReference>
<gene>
    <name evidence="5" type="ORF">CEUSTIGMA_g9807.t1</name>
</gene>
<dbReference type="PANTHER" id="PTHR13312">
    <property type="entry name" value="HIV-INDUCED PROTEIN-7-LIKE PROTEASE"/>
    <property type="match status" value="1"/>
</dbReference>
<dbReference type="AlphaFoldDB" id="A0A250XHI5"/>
<comment type="catalytic activity">
    <reaction evidence="1 3">
        <text>Thiol-dependent hydrolysis of ester, thioester, amide, peptide and isopeptide bonds formed by the C-terminal Gly of ubiquitin (a 76-residue protein attached to proteins as an intracellular targeting signal).</text>
        <dbReference type="EC" id="3.4.19.12"/>
    </reaction>
</comment>
<name>A0A250XHI5_9CHLO</name>